<reference evidence="2" key="1">
    <citation type="submission" date="2020-05" db="EMBL/GenBank/DDBJ databases">
        <title>Phylogenomic resolution of chytrid fungi.</title>
        <authorList>
            <person name="Stajich J.E."/>
            <person name="Amses K."/>
            <person name="Simmons R."/>
            <person name="Seto K."/>
            <person name="Myers J."/>
            <person name="Bonds A."/>
            <person name="Quandt C.A."/>
            <person name="Barry K."/>
            <person name="Liu P."/>
            <person name="Grigoriev I."/>
            <person name="Longcore J.E."/>
            <person name="James T.Y."/>
        </authorList>
    </citation>
    <scope>NUCLEOTIDE SEQUENCE</scope>
    <source>
        <strain evidence="2">JEL0513</strain>
    </source>
</reference>
<sequence length="232" mass="25359">MLVYGATGRAGSLVVEKALAQGWAVYAFVRNPNRLSAELRANARLTVVQGNLNDAAAIALSVKQAQPHAIVDASSAVPASANQNQANDADRPLVVRATVAALADDARLADCVLLIVGGQLIPEPGGAINSWSAWLLALLLRTVVARKAWRDAEEMLRWCFYQSDPRFRFIYARMGYMVEEPTRGTLIPEPTENNIQNGPASYCDVADAFCRLAADPDRAWERKPIFFNYAKI</sequence>
<evidence type="ECO:0000313" key="2">
    <source>
        <dbReference type="EMBL" id="KAJ3140806.1"/>
    </source>
</evidence>
<dbReference type="AlphaFoldDB" id="A0AAD5TBU5"/>
<name>A0AAD5TBU5_9FUNG</name>
<feature type="domain" description="NAD(P)-binding" evidence="1">
    <location>
        <begin position="5"/>
        <end position="216"/>
    </location>
</feature>
<dbReference type="Pfam" id="PF13460">
    <property type="entry name" value="NAD_binding_10"/>
    <property type="match status" value="1"/>
</dbReference>
<dbReference type="InterPro" id="IPR016040">
    <property type="entry name" value="NAD(P)-bd_dom"/>
</dbReference>
<organism evidence="2 3">
    <name type="scientific">Physocladia obscura</name>
    <dbReference type="NCBI Taxonomy" id="109957"/>
    <lineage>
        <taxon>Eukaryota</taxon>
        <taxon>Fungi</taxon>
        <taxon>Fungi incertae sedis</taxon>
        <taxon>Chytridiomycota</taxon>
        <taxon>Chytridiomycota incertae sedis</taxon>
        <taxon>Chytridiomycetes</taxon>
        <taxon>Chytridiales</taxon>
        <taxon>Chytriomycetaceae</taxon>
        <taxon>Physocladia</taxon>
    </lineage>
</organism>
<keyword evidence="3" id="KW-1185">Reference proteome</keyword>
<gene>
    <name evidence="2" type="ORF">HK100_009120</name>
</gene>
<evidence type="ECO:0000313" key="3">
    <source>
        <dbReference type="Proteomes" id="UP001211907"/>
    </source>
</evidence>
<dbReference type="SUPFAM" id="SSF51735">
    <property type="entry name" value="NAD(P)-binding Rossmann-fold domains"/>
    <property type="match status" value="1"/>
</dbReference>
<dbReference type="EMBL" id="JADGJH010000046">
    <property type="protein sequence ID" value="KAJ3140806.1"/>
    <property type="molecule type" value="Genomic_DNA"/>
</dbReference>
<dbReference type="Gene3D" id="3.40.50.720">
    <property type="entry name" value="NAD(P)-binding Rossmann-like Domain"/>
    <property type="match status" value="1"/>
</dbReference>
<dbReference type="PANTHER" id="PTHR15020:SF11">
    <property type="entry name" value="OS06G0360300 PROTEIN"/>
    <property type="match status" value="1"/>
</dbReference>
<comment type="caution">
    <text evidence="2">The sequence shown here is derived from an EMBL/GenBank/DDBJ whole genome shotgun (WGS) entry which is preliminary data.</text>
</comment>
<evidence type="ECO:0000259" key="1">
    <source>
        <dbReference type="Pfam" id="PF13460"/>
    </source>
</evidence>
<dbReference type="PANTHER" id="PTHR15020">
    <property type="entry name" value="FLAVIN REDUCTASE-RELATED"/>
    <property type="match status" value="1"/>
</dbReference>
<dbReference type="InterPro" id="IPR036291">
    <property type="entry name" value="NAD(P)-bd_dom_sf"/>
</dbReference>
<protein>
    <recommendedName>
        <fullName evidence="1">NAD(P)-binding domain-containing protein</fullName>
    </recommendedName>
</protein>
<proteinExistence type="predicted"/>
<dbReference type="Proteomes" id="UP001211907">
    <property type="component" value="Unassembled WGS sequence"/>
</dbReference>
<accession>A0AAD5TBU5</accession>